<dbReference type="SUPFAM" id="SSF51445">
    <property type="entry name" value="(Trans)glycosidases"/>
    <property type="match status" value="1"/>
</dbReference>
<dbReference type="InterPro" id="IPR000322">
    <property type="entry name" value="Glyco_hydro_31_TIM"/>
</dbReference>
<dbReference type="OrthoDB" id="10070917at2759"/>
<sequence length="799" mass="88272">MLSQYSTRLTSAPPCASRLSHRRLICCAYAPNAPVSPVSHRLEPPGADAPAVLRLPLPPSFLDVGQDAEQASTSAASDSTTKKAARLTLAGEHVSCVVTAAGEFFLLKSKSGSRNRENIAGHGSVGLPTGASDESFCITRQLFDGDKVLEAEVTWGPPSQPLARLRIMCSSVAASNFSWCKNLDLGYVLEYKVKKEAASLAEIKVDIASAGHWFGGGHLMRQLWPLNRASLETGPYYPFDNGPNGVNTLVAPQWLTSQGLLVTTDPDTPFLHVGMNAPREEREGGWIQRSWGVGVQNMAREYLPRSVARRASGDGLLRLQARSNYKCHLMQHPLHDWMPTAFPPPVSAEPEPESDWVAMRVAVCATTDARAACQLAHRSLTPPRLSPSKDLLEAPIWTTWARYFSRVTQAKRSVMEIDDRWQSAYGDLEFDTFKFPDAPGMVRQLHAMGFKVTVWVMPFVEENSAAYRDGVEKGYFITSDAPGLFMKKGFFRWWNTAPVVALDLTNPEAVAWFVHRLRALQAATGIDGFKFDAGASIPSREPCFLPQQFRTQRPISNPTEYTRLWVSEVAGQFQGGVCEVRTGHKTQGVALFTRMGDRFSTWDVSNGLQSIIPTLLTSGVLGYPFCLPDMIGGNAYFGQRPSHELMVRWTQVNALMPAMQFSIAPWDLSPETARLCAAALQLRKQVIERLHTLADEAAATLAPIARPMWWLDPADEATFTIHDQFALGQDMIVAPVVEQGAVTRNVYLTAGLWRDAFDKGSQTWEGPCWIENLDAPLSKLPCFERVVPSRPDTPHVWSS</sequence>
<accession>I0Z9D3</accession>
<dbReference type="Gene3D" id="2.60.40.1180">
    <property type="entry name" value="Golgi alpha-mannosidase II"/>
    <property type="match status" value="1"/>
</dbReference>
<proteinExistence type="inferred from homology"/>
<evidence type="ECO:0000256" key="3">
    <source>
        <dbReference type="ARBA" id="ARBA00023295"/>
    </source>
</evidence>
<dbReference type="eggNOG" id="KOG1065">
    <property type="taxonomic scope" value="Eukaryota"/>
</dbReference>
<dbReference type="CDD" id="cd06592">
    <property type="entry name" value="GH31_NET37"/>
    <property type="match status" value="1"/>
</dbReference>
<organism evidence="7 8">
    <name type="scientific">Coccomyxa subellipsoidea (strain C-169)</name>
    <name type="common">Green microalga</name>
    <dbReference type="NCBI Taxonomy" id="574566"/>
    <lineage>
        <taxon>Eukaryota</taxon>
        <taxon>Viridiplantae</taxon>
        <taxon>Chlorophyta</taxon>
        <taxon>core chlorophytes</taxon>
        <taxon>Trebouxiophyceae</taxon>
        <taxon>Trebouxiophyceae incertae sedis</taxon>
        <taxon>Coccomyxaceae</taxon>
        <taxon>Coccomyxa</taxon>
        <taxon>Coccomyxa subellipsoidea</taxon>
    </lineage>
</organism>
<dbReference type="AlphaFoldDB" id="I0Z9D3"/>
<evidence type="ECO:0000259" key="5">
    <source>
        <dbReference type="Pfam" id="PF01055"/>
    </source>
</evidence>
<feature type="domain" description="Glycoside hydrolase family 31 TIM barrel" evidence="5">
    <location>
        <begin position="413"/>
        <end position="692"/>
    </location>
</feature>
<dbReference type="GO" id="GO:0004553">
    <property type="term" value="F:hydrolase activity, hydrolyzing O-glycosyl compounds"/>
    <property type="evidence" value="ECO:0007669"/>
    <property type="project" value="InterPro"/>
</dbReference>
<dbReference type="KEGG" id="csl:COCSUDRAFT_64142"/>
<evidence type="ECO:0000256" key="1">
    <source>
        <dbReference type="ARBA" id="ARBA00007806"/>
    </source>
</evidence>
<dbReference type="Pfam" id="PF01055">
    <property type="entry name" value="Glyco_hydro_31_2nd"/>
    <property type="match status" value="1"/>
</dbReference>
<dbReference type="GeneID" id="17045267"/>
<gene>
    <name evidence="7" type="ORF">COCSUDRAFT_64142</name>
</gene>
<dbReference type="InterPro" id="IPR017853">
    <property type="entry name" value="GH"/>
</dbReference>
<dbReference type="PANTHER" id="PTHR43053">
    <property type="entry name" value="GLYCOSIDASE FAMILY 31"/>
    <property type="match status" value="1"/>
</dbReference>
<name>I0Z9D3_COCSC</name>
<keyword evidence="2 4" id="KW-0378">Hydrolase</keyword>
<comment type="caution">
    <text evidence="7">The sequence shown here is derived from an EMBL/GenBank/DDBJ whole genome shotgun (WGS) entry which is preliminary data.</text>
</comment>
<reference evidence="7 8" key="1">
    <citation type="journal article" date="2012" name="Genome Biol.">
        <title>The genome of the polar eukaryotic microalga coccomyxa subellipsoidea reveals traits of cold adaptation.</title>
        <authorList>
            <person name="Blanc G."/>
            <person name="Agarkova I."/>
            <person name="Grimwood J."/>
            <person name="Kuo A."/>
            <person name="Brueggeman A."/>
            <person name="Dunigan D."/>
            <person name="Gurnon J."/>
            <person name="Ladunga I."/>
            <person name="Lindquist E."/>
            <person name="Lucas S."/>
            <person name="Pangilinan J."/>
            <person name="Proschold T."/>
            <person name="Salamov A."/>
            <person name="Schmutz J."/>
            <person name="Weeks D."/>
            <person name="Yamada T."/>
            <person name="Claverie J.M."/>
            <person name="Grigoriev I."/>
            <person name="Van Etten J."/>
            <person name="Lomsadze A."/>
            <person name="Borodovsky M."/>
        </authorList>
    </citation>
    <scope>NUCLEOTIDE SEQUENCE [LARGE SCALE GENOMIC DNA]</scope>
    <source>
        <strain evidence="7 8">C-169</strain>
    </source>
</reference>
<evidence type="ECO:0000256" key="2">
    <source>
        <dbReference type="ARBA" id="ARBA00022801"/>
    </source>
</evidence>
<keyword evidence="3 4" id="KW-0326">Glycosidase</keyword>
<dbReference type="SUPFAM" id="SSF51011">
    <property type="entry name" value="Glycosyl hydrolase domain"/>
    <property type="match status" value="1"/>
</dbReference>
<dbReference type="InterPro" id="IPR050985">
    <property type="entry name" value="Alpha-glycosidase_related"/>
</dbReference>
<dbReference type="RefSeq" id="XP_005651796.1">
    <property type="nucleotide sequence ID" value="XM_005651739.1"/>
</dbReference>
<dbReference type="EMBL" id="AGSI01000001">
    <property type="protein sequence ID" value="EIE27252.1"/>
    <property type="molecule type" value="Genomic_DNA"/>
</dbReference>
<comment type="similarity">
    <text evidence="1 4">Belongs to the glycosyl hydrolase 31 family.</text>
</comment>
<evidence type="ECO:0000313" key="7">
    <source>
        <dbReference type="EMBL" id="EIE27252.1"/>
    </source>
</evidence>
<evidence type="ECO:0000313" key="8">
    <source>
        <dbReference type="Proteomes" id="UP000007264"/>
    </source>
</evidence>
<dbReference type="Gene3D" id="3.20.20.80">
    <property type="entry name" value="Glycosidases"/>
    <property type="match status" value="1"/>
</dbReference>
<evidence type="ECO:0000259" key="6">
    <source>
        <dbReference type="Pfam" id="PF21365"/>
    </source>
</evidence>
<dbReference type="InterPro" id="IPR013780">
    <property type="entry name" value="Glyco_hydro_b"/>
</dbReference>
<dbReference type="InterPro" id="IPR048395">
    <property type="entry name" value="Glyco_hydro_31_C"/>
</dbReference>
<keyword evidence="8" id="KW-1185">Reference proteome</keyword>
<feature type="domain" description="Glycosyl hydrolase family 31 C-terminal" evidence="6">
    <location>
        <begin position="702"/>
        <end position="785"/>
    </location>
</feature>
<dbReference type="GO" id="GO:0005975">
    <property type="term" value="P:carbohydrate metabolic process"/>
    <property type="evidence" value="ECO:0007669"/>
    <property type="project" value="InterPro"/>
</dbReference>
<evidence type="ECO:0008006" key="9">
    <source>
        <dbReference type="Google" id="ProtNLM"/>
    </source>
</evidence>
<dbReference type="PANTHER" id="PTHR43053:SF4">
    <property type="entry name" value="MYOGENESIS-REGULATING GLYCOSIDASE"/>
    <property type="match status" value="1"/>
</dbReference>
<dbReference type="Pfam" id="PF21365">
    <property type="entry name" value="Glyco_hydro_31_3rd"/>
    <property type="match status" value="1"/>
</dbReference>
<evidence type="ECO:0000256" key="4">
    <source>
        <dbReference type="RuleBase" id="RU361185"/>
    </source>
</evidence>
<protein>
    <recommendedName>
        <fullName evidence="9">Glycoside hydrolase family 31 N-terminal domain-containing protein</fullName>
    </recommendedName>
</protein>
<dbReference type="Proteomes" id="UP000007264">
    <property type="component" value="Unassembled WGS sequence"/>
</dbReference>